<proteinExistence type="predicted"/>
<evidence type="ECO:0000256" key="1">
    <source>
        <dbReference type="SAM" id="Coils"/>
    </source>
</evidence>
<keyword evidence="1" id="KW-0175">Coiled coil</keyword>
<evidence type="ECO:0000313" key="3">
    <source>
        <dbReference type="EMBL" id="MDH2173971.1"/>
    </source>
</evidence>
<organism evidence="3 4">
    <name type="scientific">Acinetobacter johnsonii</name>
    <dbReference type="NCBI Taxonomy" id="40214"/>
    <lineage>
        <taxon>Bacteria</taxon>
        <taxon>Pseudomonadati</taxon>
        <taxon>Pseudomonadota</taxon>
        <taxon>Gammaproteobacteria</taxon>
        <taxon>Moraxellales</taxon>
        <taxon>Moraxellaceae</taxon>
        <taxon>Acinetobacter</taxon>
    </lineage>
</organism>
<dbReference type="Gene3D" id="3.40.50.300">
    <property type="entry name" value="P-loop containing nucleotide triphosphate hydrolases"/>
    <property type="match status" value="1"/>
</dbReference>
<feature type="domain" description="Dynamin N-terminal" evidence="2">
    <location>
        <begin position="65"/>
        <end position="216"/>
    </location>
</feature>
<gene>
    <name evidence="3" type="ORF">N5J46_16395</name>
</gene>
<accession>A0AA42XL60</accession>
<evidence type="ECO:0000259" key="2">
    <source>
        <dbReference type="Pfam" id="PF00350"/>
    </source>
</evidence>
<reference evidence="3" key="1">
    <citation type="submission" date="2022-09" db="EMBL/GenBank/DDBJ databases">
        <title>Intensive care unit water sources are persistently colonized with multi-drug resistant bacteria and are the site of extensive horizontal gene transfer of antibiotic resistance genes.</title>
        <authorList>
            <person name="Diorio-Toth L."/>
        </authorList>
    </citation>
    <scope>NUCLEOTIDE SEQUENCE</scope>
    <source>
        <strain evidence="3">GD03649</strain>
    </source>
</reference>
<dbReference type="PANTHER" id="PTHR43681">
    <property type="entry name" value="TRANSMEMBRANE GTPASE FZO"/>
    <property type="match status" value="1"/>
</dbReference>
<dbReference type="PANTHER" id="PTHR43681:SF1">
    <property type="entry name" value="SARCALUMENIN"/>
    <property type="match status" value="1"/>
</dbReference>
<sequence length="549" mass="62907">MSNIPTDVQNRYQQLKQYFKQNITQFKTHLPLDQANQLGLDFQHELDHFYKLCVSPQLNNRFIIGIGGAFSAGKSSFLNGLLGQKLLSVEIDPTTSIPTYLVQGTDNRITAILKSGENQTLSTEQFKNLTHHAEQDDRALINSIDLIIVEQAHFPWQNLSFLDTPGYSNTESSEQGNCDAHIAKVQLNDAQRIIWLISADQGVISESDLQFLKTLKADIPKLIIISRADKKTEIDLELIQTVTAQTLGQHGIQVEAVLTYSARQSQGFDRSLLNQYLEDWNAQPQILSVLDNFVEYFAEIKTHLSELHHQVDLDSFQKNLFEQIYQLAQLANVDIETQWQHYLAQQFAIEQQRQEALAQYQAELEREAQAIADEQERQRQALEMQKAQDLLARAEQIRNQAQAVQPTRRSLESILESYENEISHPSAGSYLIDDIYGVRKKVDKAIKAYAFEGDGEYGKYNDDPLVLMDTTTIFKNAENGLFLTHSELYCKDMLGKRFVIRLNQIRSIRFDRDESKLYVNGDERLYVPQDNLKKPIMALVKAVKEYLDQ</sequence>
<comment type="caution">
    <text evidence="3">The sequence shown here is derived from an EMBL/GenBank/DDBJ whole genome shotgun (WGS) entry which is preliminary data.</text>
</comment>
<dbReference type="EMBL" id="JAOCLH010000053">
    <property type="protein sequence ID" value="MDH2173971.1"/>
    <property type="molecule type" value="Genomic_DNA"/>
</dbReference>
<protein>
    <submittedName>
        <fullName evidence="3">Dynamin family protein</fullName>
    </submittedName>
</protein>
<dbReference type="Pfam" id="PF00350">
    <property type="entry name" value="Dynamin_N"/>
    <property type="match status" value="1"/>
</dbReference>
<dbReference type="InterPro" id="IPR051943">
    <property type="entry name" value="TRAFAC_Dynamin-like_GTPase"/>
</dbReference>
<dbReference type="InterPro" id="IPR027417">
    <property type="entry name" value="P-loop_NTPase"/>
</dbReference>
<dbReference type="SUPFAM" id="SSF52540">
    <property type="entry name" value="P-loop containing nucleoside triphosphate hydrolases"/>
    <property type="match status" value="1"/>
</dbReference>
<dbReference type="InterPro" id="IPR045063">
    <property type="entry name" value="Dynamin_N"/>
</dbReference>
<evidence type="ECO:0000313" key="4">
    <source>
        <dbReference type="Proteomes" id="UP001162261"/>
    </source>
</evidence>
<dbReference type="Proteomes" id="UP001162261">
    <property type="component" value="Unassembled WGS sequence"/>
</dbReference>
<dbReference type="AlphaFoldDB" id="A0AA42XL60"/>
<feature type="coiled-coil region" evidence="1">
    <location>
        <begin position="357"/>
        <end position="404"/>
    </location>
</feature>
<name>A0AA42XL60_ACIJO</name>
<dbReference type="RefSeq" id="WP_195728918.1">
    <property type="nucleotide sequence ID" value="NZ_CP059080.1"/>
</dbReference>